<proteinExistence type="predicted"/>
<sequence length="73" mass="7792">MLLMAGLGWSAYSSWVLIAICTTNLCVMIFSLPAYGSSVFAQGKFVMILARLGPCASHLRKRPGRLSGGRNSG</sequence>
<dbReference type="Proteomes" id="UP001285441">
    <property type="component" value="Unassembled WGS sequence"/>
</dbReference>
<protein>
    <submittedName>
        <fullName evidence="2">Uncharacterized protein</fullName>
    </submittedName>
</protein>
<keyword evidence="1" id="KW-0472">Membrane</keyword>
<evidence type="ECO:0000256" key="1">
    <source>
        <dbReference type="SAM" id="Phobius"/>
    </source>
</evidence>
<keyword evidence="1" id="KW-0812">Transmembrane</keyword>
<dbReference type="EMBL" id="JAULSW010000012">
    <property type="protein sequence ID" value="KAK3366397.1"/>
    <property type="molecule type" value="Genomic_DNA"/>
</dbReference>
<reference evidence="2" key="1">
    <citation type="journal article" date="2023" name="Mol. Phylogenet. Evol.">
        <title>Genome-scale phylogeny and comparative genomics of the fungal order Sordariales.</title>
        <authorList>
            <person name="Hensen N."/>
            <person name="Bonometti L."/>
            <person name="Westerberg I."/>
            <person name="Brannstrom I.O."/>
            <person name="Guillou S."/>
            <person name="Cros-Aarteil S."/>
            <person name="Calhoun S."/>
            <person name="Haridas S."/>
            <person name="Kuo A."/>
            <person name="Mondo S."/>
            <person name="Pangilinan J."/>
            <person name="Riley R."/>
            <person name="LaButti K."/>
            <person name="Andreopoulos B."/>
            <person name="Lipzen A."/>
            <person name="Chen C."/>
            <person name="Yan M."/>
            <person name="Daum C."/>
            <person name="Ng V."/>
            <person name="Clum A."/>
            <person name="Steindorff A."/>
            <person name="Ohm R.A."/>
            <person name="Martin F."/>
            <person name="Silar P."/>
            <person name="Natvig D.O."/>
            <person name="Lalanne C."/>
            <person name="Gautier V."/>
            <person name="Ament-Velasquez S.L."/>
            <person name="Kruys A."/>
            <person name="Hutchinson M.I."/>
            <person name="Powell A.J."/>
            <person name="Barry K."/>
            <person name="Miller A.N."/>
            <person name="Grigoriev I.V."/>
            <person name="Debuchy R."/>
            <person name="Gladieux P."/>
            <person name="Hiltunen Thoren M."/>
            <person name="Johannesson H."/>
        </authorList>
    </citation>
    <scope>NUCLEOTIDE SEQUENCE</scope>
    <source>
        <strain evidence="2">CBS 232.78</strain>
    </source>
</reference>
<evidence type="ECO:0000313" key="3">
    <source>
        <dbReference type="Proteomes" id="UP001285441"/>
    </source>
</evidence>
<organism evidence="2 3">
    <name type="scientific">Podospora didyma</name>
    <dbReference type="NCBI Taxonomy" id="330526"/>
    <lineage>
        <taxon>Eukaryota</taxon>
        <taxon>Fungi</taxon>
        <taxon>Dikarya</taxon>
        <taxon>Ascomycota</taxon>
        <taxon>Pezizomycotina</taxon>
        <taxon>Sordariomycetes</taxon>
        <taxon>Sordariomycetidae</taxon>
        <taxon>Sordariales</taxon>
        <taxon>Podosporaceae</taxon>
        <taxon>Podospora</taxon>
    </lineage>
</organism>
<comment type="caution">
    <text evidence="2">The sequence shown here is derived from an EMBL/GenBank/DDBJ whole genome shotgun (WGS) entry which is preliminary data.</text>
</comment>
<dbReference type="AlphaFoldDB" id="A0AAE0JYK0"/>
<keyword evidence="3" id="KW-1185">Reference proteome</keyword>
<name>A0AAE0JYK0_9PEZI</name>
<accession>A0AAE0JYK0</accession>
<keyword evidence="1" id="KW-1133">Transmembrane helix</keyword>
<evidence type="ECO:0000313" key="2">
    <source>
        <dbReference type="EMBL" id="KAK3366397.1"/>
    </source>
</evidence>
<reference evidence="2" key="2">
    <citation type="submission" date="2023-06" db="EMBL/GenBank/DDBJ databases">
        <authorList>
            <consortium name="Lawrence Berkeley National Laboratory"/>
            <person name="Haridas S."/>
            <person name="Hensen N."/>
            <person name="Bonometti L."/>
            <person name="Westerberg I."/>
            <person name="Brannstrom I.O."/>
            <person name="Guillou S."/>
            <person name="Cros-Aarteil S."/>
            <person name="Calhoun S."/>
            <person name="Kuo A."/>
            <person name="Mondo S."/>
            <person name="Pangilinan J."/>
            <person name="Riley R."/>
            <person name="LaButti K."/>
            <person name="Andreopoulos B."/>
            <person name="Lipzen A."/>
            <person name="Chen C."/>
            <person name="Yanf M."/>
            <person name="Daum C."/>
            <person name="Ng V."/>
            <person name="Clum A."/>
            <person name="Steindorff A."/>
            <person name="Ohm R."/>
            <person name="Martin F."/>
            <person name="Silar P."/>
            <person name="Natvig D."/>
            <person name="Lalanne C."/>
            <person name="Gautier V."/>
            <person name="Ament-velasquez S.L."/>
            <person name="Kruys A."/>
            <person name="Hutchinson M.I."/>
            <person name="Powell A.J."/>
            <person name="Barry K."/>
            <person name="Miller A.N."/>
            <person name="Grigoriev I.V."/>
            <person name="Debuchy R."/>
            <person name="Gladieux P."/>
            <person name="Thoren M.H."/>
            <person name="Johannesson H."/>
        </authorList>
    </citation>
    <scope>NUCLEOTIDE SEQUENCE</scope>
    <source>
        <strain evidence="2">CBS 232.78</strain>
    </source>
</reference>
<feature type="transmembrane region" description="Helical" evidence="1">
    <location>
        <begin position="12"/>
        <end position="35"/>
    </location>
</feature>
<gene>
    <name evidence="2" type="ORF">B0H63DRAFT_490288</name>
</gene>